<comment type="caution">
    <text evidence="2">The sequence shown here is derived from an EMBL/GenBank/DDBJ whole genome shotgun (WGS) entry which is preliminary data.</text>
</comment>
<dbReference type="InterPro" id="IPR010730">
    <property type="entry name" value="HET"/>
</dbReference>
<keyword evidence="3" id="KW-1185">Reference proteome</keyword>
<dbReference type="EMBL" id="QJNU01000031">
    <property type="protein sequence ID" value="RYP09682.1"/>
    <property type="molecule type" value="Genomic_DNA"/>
</dbReference>
<dbReference type="AlphaFoldDB" id="A0A4Q4TSD8"/>
<dbReference type="Pfam" id="PF06985">
    <property type="entry name" value="HET"/>
    <property type="match status" value="1"/>
</dbReference>
<evidence type="ECO:0000313" key="3">
    <source>
        <dbReference type="Proteomes" id="UP000293360"/>
    </source>
</evidence>
<sequence>MHAMKVSQNTLYHYEPLPSASTVRIVQLYPAASITDPLEFDFAYLDRYAFGDVSSSNDGDEAGFYDAVSYVWGEPAFTHRIFCRLARSYVAITAAVHDMLMRLRKRKRHRDQPPSRLWLDGICLHQTNEAEKSIQVPLMGEIYHQASVVHIWLGGSDPDIGKTFRFLRTVALQRVQAHRRRGLADVVRAALRETFGAPVLGPVLKLLHNPWFQRRWVVQEASLCHEAVVHCGECSIAWPWFADGLDALLQVHADLRLDGTALKALHVANAIRRDRGTLLDNLWEFHTTVCLDPRDRIFALYGLASDVGSRLTQSRGGTPRDVIDYSRPWMDTYTSVARYWIQEGNFVEVLRHLSAFGTLWEVDSTRPSWVPNWSTERHHRLDFPGGLRLFDTPEFVRHANWNGLKLRGGQLGEVVRLFDRWPAEQSGDLQVVAQYLSTAIFNPGLGPAARDVSTIADILGLFCLALRQSGEARSPYVDLFRPVPRRKDFPTNDELIMMLLMKYVLSPLDGDATAYEQLDDRGVEQVVRQFQCMLEAWARKGINHIDEEGIHIRGLPEDAVRAS</sequence>
<feature type="domain" description="Heterokaryon incompatibility" evidence="1">
    <location>
        <begin position="65"/>
        <end position="220"/>
    </location>
</feature>
<accession>A0A4Q4TSD8</accession>
<dbReference type="PANTHER" id="PTHR24148">
    <property type="entry name" value="ANKYRIN REPEAT DOMAIN-CONTAINING PROTEIN 39 HOMOLOG-RELATED"/>
    <property type="match status" value="1"/>
</dbReference>
<dbReference type="STRING" id="155417.A0A4Q4TSD8"/>
<dbReference type="OrthoDB" id="2157530at2759"/>
<organism evidence="2 3">
    <name type="scientific">Monosporascus ibericus</name>
    <dbReference type="NCBI Taxonomy" id="155417"/>
    <lineage>
        <taxon>Eukaryota</taxon>
        <taxon>Fungi</taxon>
        <taxon>Dikarya</taxon>
        <taxon>Ascomycota</taxon>
        <taxon>Pezizomycotina</taxon>
        <taxon>Sordariomycetes</taxon>
        <taxon>Xylariomycetidae</taxon>
        <taxon>Xylariales</taxon>
        <taxon>Xylariales incertae sedis</taxon>
        <taxon>Monosporascus</taxon>
    </lineage>
</organism>
<name>A0A4Q4TSD8_9PEZI</name>
<evidence type="ECO:0000259" key="1">
    <source>
        <dbReference type="Pfam" id="PF06985"/>
    </source>
</evidence>
<protein>
    <recommendedName>
        <fullName evidence="1">Heterokaryon incompatibility domain-containing protein</fullName>
    </recommendedName>
</protein>
<dbReference type="PANTHER" id="PTHR24148:SF80">
    <property type="entry name" value="HETEROKARYON INCOMPATIBILITY DOMAIN-CONTAINING PROTEIN"/>
    <property type="match status" value="1"/>
</dbReference>
<dbReference type="Proteomes" id="UP000293360">
    <property type="component" value="Unassembled WGS sequence"/>
</dbReference>
<proteinExistence type="predicted"/>
<reference evidence="2 3" key="1">
    <citation type="submission" date="2018-06" db="EMBL/GenBank/DDBJ databases">
        <title>Complete Genomes of Monosporascus.</title>
        <authorList>
            <person name="Robinson A.J."/>
            <person name="Natvig D.O."/>
        </authorList>
    </citation>
    <scope>NUCLEOTIDE SEQUENCE [LARGE SCALE GENOMIC DNA]</scope>
    <source>
        <strain evidence="2 3">CBS 110550</strain>
    </source>
</reference>
<gene>
    <name evidence="2" type="ORF">DL764_001108</name>
</gene>
<evidence type="ECO:0000313" key="2">
    <source>
        <dbReference type="EMBL" id="RYP09682.1"/>
    </source>
</evidence>
<dbReference type="InterPro" id="IPR052895">
    <property type="entry name" value="HetReg/Transcr_Mod"/>
</dbReference>